<gene>
    <name evidence="10" type="ORF">SISSUDRAFT_1059151</name>
</gene>
<evidence type="ECO:0000256" key="9">
    <source>
        <dbReference type="SAM" id="Phobius"/>
    </source>
</evidence>
<feature type="transmembrane region" description="Helical" evidence="9">
    <location>
        <begin position="49"/>
        <end position="69"/>
    </location>
</feature>
<feature type="compositionally biased region" description="Polar residues" evidence="8">
    <location>
        <begin position="1"/>
        <end position="17"/>
    </location>
</feature>
<protein>
    <recommendedName>
        <fullName evidence="12">C4-dicarboxylate transporter/malic acid transport protein</fullName>
    </recommendedName>
</protein>
<dbReference type="Gene3D" id="1.50.10.150">
    <property type="entry name" value="Voltage-dependent anion channel"/>
    <property type="match status" value="1"/>
</dbReference>
<keyword evidence="11" id="KW-1185">Reference proteome</keyword>
<evidence type="ECO:0000256" key="8">
    <source>
        <dbReference type="SAM" id="MobiDB-lite"/>
    </source>
</evidence>
<reference evidence="10 11" key="1">
    <citation type="journal article" date="2016" name="Mol. Biol. Evol.">
        <title>Comparative Genomics of Early-Diverging Mushroom-Forming Fungi Provides Insights into the Origins of Lignocellulose Decay Capabilities.</title>
        <authorList>
            <person name="Nagy L.G."/>
            <person name="Riley R."/>
            <person name="Tritt A."/>
            <person name="Adam C."/>
            <person name="Daum C."/>
            <person name="Floudas D."/>
            <person name="Sun H."/>
            <person name="Yadav J.S."/>
            <person name="Pangilinan J."/>
            <person name="Larsson K.H."/>
            <person name="Matsuura K."/>
            <person name="Barry K."/>
            <person name="Labutti K."/>
            <person name="Kuo R."/>
            <person name="Ohm R.A."/>
            <person name="Bhattacharya S.S."/>
            <person name="Shirouzu T."/>
            <person name="Yoshinaga Y."/>
            <person name="Martin F.M."/>
            <person name="Grigoriev I.V."/>
            <person name="Hibbett D.S."/>
        </authorList>
    </citation>
    <scope>NUCLEOTIDE SEQUENCE [LARGE SCALE GENOMIC DNA]</scope>
    <source>
        <strain evidence="10 11">HHB10207 ss-3</strain>
    </source>
</reference>
<dbReference type="EMBL" id="KV428018">
    <property type="protein sequence ID" value="KZT41839.1"/>
    <property type="molecule type" value="Genomic_DNA"/>
</dbReference>
<organism evidence="10 11">
    <name type="scientific">Sistotremastrum suecicum HHB10207 ss-3</name>
    <dbReference type="NCBI Taxonomy" id="1314776"/>
    <lineage>
        <taxon>Eukaryota</taxon>
        <taxon>Fungi</taxon>
        <taxon>Dikarya</taxon>
        <taxon>Basidiomycota</taxon>
        <taxon>Agaricomycotina</taxon>
        <taxon>Agaricomycetes</taxon>
        <taxon>Sistotremastrales</taxon>
        <taxon>Sistotremastraceae</taxon>
        <taxon>Sistotremastrum</taxon>
    </lineage>
</organism>
<feature type="transmembrane region" description="Helical" evidence="9">
    <location>
        <begin position="270"/>
        <end position="290"/>
    </location>
</feature>
<accession>A0A166GMY2</accession>
<sequence>MSVASSSEARPQWVSNTPSSGGPLPGLSYGYPGKQAMPWRERIRNFTPAWFYVTMGLAITTLQFMVIPWHHELLVLKVIFLIFWLTTLLVIFAFLGLTIARYVMFPDLWQKVWDHPDEAMYFACLPMSLIPMQNGMSEGLDLWWGLGGHNSARFLWFIFGCWLATTLLGYTIAFVCFKKMITVHRHDMKTMTAAWLAPFGALIVDGSAGTLMTPLLAEHNPSIGMFAGLWATMTVSIGLSVSVLVMAILLQRMFVDGLPPAKHIWTSWSVLSVTTQAGFTILALGGAFNALLPVHYGTSKLLTHPAIGEIIYAIGITIGMVLWFVSIFAIIFAIRLLQFAVWTVSKQEGLIFGPNCWAWVFPFGVFAVHTYGNGLYFDSQFFRILGGILNIITILGSSVMIVLTVPQFFRGTMFTYSYVVDDEAMGIQYSHKQTDAARSIWAEEKGDMSLN</sequence>
<keyword evidence="6 9" id="KW-1133">Transmembrane helix</keyword>
<keyword evidence="4" id="KW-1003">Cell membrane</keyword>
<evidence type="ECO:0000256" key="4">
    <source>
        <dbReference type="ARBA" id="ARBA00022475"/>
    </source>
</evidence>
<dbReference type="InterPro" id="IPR038665">
    <property type="entry name" value="Voltage-dep_anion_channel_sf"/>
</dbReference>
<feature type="transmembrane region" description="Helical" evidence="9">
    <location>
        <begin position="118"/>
        <end position="134"/>
    </location>
</feature>
<evidence type="ECO:0000256" key="2">
    <source>
        <dbReference type="ARBA" id="ARBA00008566"/>
    </source>
</evidence>
<dbReference type="AlphaFoldDB" id="A0A166GMY2"/>
<dbReference type="OrthoDB" id="1099at2759"/>
<comment type="subcellular location">
    <subcellularLocation>
        <location evidence="1">Cell membrane</location>
        <topology evidence="1">Multi-pass membrane protein</topology>
    </subcellularLocation>
</comment>
<keyword evidence="7 9" id="KW-0472">Membrane</keyword>
<name>A0A166GMY2_9AGAM</name>
<dbReference type="Pfam" id="PF03595">
    <property type="entry name" value="SLAC1"/>
    <property type="match status" value="1"/>
</dbReference>
<feature type="transmembrane region" description="Helical" evidence="9">
    <location>
        <begin position="195"/>
        <end position="217"/>
    </location>
</feature>
<evidence type="ECO:0000313" key="11">
    <source>
        <dbReference type="Proteomes" id="UP000076798"/>
    </source>
</evidence>
<evidence type="ECO:0008006" key="12">
    <source>
        <dbReference type="Google" id="ProtNLM"/>
    </source>
</evidence>
<feature type="transmembrane region" description="Helical" evidence="9">
    <location>
        <begin position="154"/>
        <end position="175"/>
    </location>
</feature>
<dbReference type="PANTHER" id="PTHR31686:SF1">
    <property type="entry name" value="SULFITE EFFLUX PUMP SSU1"/>
    <property type="match status" value="1"/>
</dbReference>
<evidence type="ECO:0000256" key="1">
    <source>
        <dbReference type="ARBA" id="ARBA00004651"/>
    </source>
</evidence>
<proteinExistence type="inferred from homology"/>
<feature type="transmembrane region" description="Helical" evidence="9">
    <location>
        <begin position="75"/>
        <end position="97"/>
    </location>
</feature>
<comment type="similarity">
    <text evidence="2">Belongs to the tellurite-resistance/dicarboxylate transporter (TDT) family.</text>
</comment>
<dbReference type="GO" id="GO:0005886">
    <property type="term" value="C:plasma membrane"/>
    <property type="evidence" value="ECO:0007669"/>
    <property type="project" value="UniProtKB-SubCell"/>
</dbReference>
<dbReference type="Proteomes" id="UP000076798">
    <property type="component" value="Unassembled WGS sequence"/>
</dbReference>
<dbReference type="InterPro" id="IPR004695">
    <property type="entry name" value="SLAC1/Mae1/Ssu1/TehA"/>
</dbReference>
<dbReference type="PANTHER" id="PTHR31686">
    <property type="match status" value="1"/>
</dbReference>
<feature type="region of interest" description="Disordered" evidence="8">
    <location>
        <begin position="1"/>
        <end position="20"/>
    </location>
</feature>
<keyword evidence="3" id="KW-0813">Transport</keyword>
<dbReference type="GO" id="GO:0000319">
    <property type="term" value="F:sulfite transmembrane transporter activity"/>
    <property type="evidence" value="ECO:0007669"/>
    <property type="project" value="TreeGrafter"/>
</dbReference>
<feature type="transmembrane region" description="Helical" evidence="9">
    <location>
        <begin position="381"/>
        <end position="405"/>
    </location>
</feature>
<evidence type="ECO:0000256" key="7">
    <source>
        <dbReference type="ARBA" id="ARBA00023136"/>
    </source>
</evidence>
<evidence type="ECO:0000256" key="6">
    <source>
        <dbReference type="ARBA" id="ARBA00022989"/>
    </source>
</evidence>
<feature type="transmembrane region" description="Helical" evidence="9">
    <location>
        <begin position="310"/>
        <end position="337"/>
    </location>
</feature>
<evidence type="ECO:0000256" key="5">
    <source>
        <dbReference type="ARBA" id="ARBA00022692"/>
    </source>
</evidence>
<dbReference type="InterPro" id="IPR051629">
    <property type="entry name" value="Sulfite_efflux_TDT"/>
</dbReference>
<feature type="transmembrane region" description="Helical" evidence="9">
    <location>
        <begin position="349"/>
        <end position="369"/>
    </location>
</feature>
<feature type="transmembrane region" description="Helical" evidence="9">
    <location>
        <begin position="223"/>
        <end position="250"/>
    </location>
</feature>
<evidence type="ECO:0000256" key="3">
    <source>
        <dbReference type="ARBA" id="ARBA00022448"/>
    </source>
</evidence>
<evidence type="ECO:0000313" key="10">
    <source>
        <dbReference type="EMBL" id="KZT41839.1"/>
    </source>
</evidence>
<keyword evidence="5 9" id="KW-0812">Transmembrane</keyword>